<dbReference type="Proteomes" id="UP000032234">
    <property type="component" value="Chromosome"/>
</dbReference>
<gene>
    <name evidence="2" type="ORF">TU94_05120</name>
</gene>
<dbReference type="EMBL" id="CP010849">
    <property type="protein sequence ID" value="AJP00943.1"/>
    <property type="molecule type" value="Genomic_DNA"/>
</dbReference>
<dbReference type="KEGG" id="scw:TU94_05120"/>
<reference evidence="2 3" key="1">
    <citation type="submission" date="2015-02" db="EMBL/GenBank/DDBJ databases">
        <title>Genome sequence of thermotolerant Streptomyces cyaneogriseus subsp. Noncyanogenus NMWT1, the producer of nematocidal antibiotics nemadectin.</title>
        <authorList>
            <person name="Wang H."/>
            <person name="Li C."/>
            <person name="Xiang W."/>
            <person name="Wang X."/>
        </authorList>
    </citation>
    <scope>NUCLEOTIDE SEQUENCE [LARGE SCALE GENOMIC DNA]</scope>
    <source>
        <strain evidence="2 3">NMWT 1</strain>
    </source>
</reference>
<accession>A0A0C5FTE9</accession>
<evidence type="ECO:0000256" key="1">
    <source>
        <dbReference type="SAM" id="Phobius"/>
    </source>
</evidence>
<name>A0A0C5FTE9_9ACTN</name>
<keyword evidence="3" id="KW-1185">Reference proteome</keyword>
<keyword evidence="1" id="KW-0472">Membrane</keyword>
<keyword evidence="1" id="KW-0812">Transmembrane</keyword>
<organism evidence="2 3">
    <name type="scientific">Streptomyces cyaneogriseus subsp. noncyanogenus</name>
    <dbReference type="NCBI Taxonomy" id="477245"/>
    <lineage>
        <taxon>Bacteria</taxon>
        <taxon>Bacillati</taxon>
        <taxon>Actinomycetota</taxon>
        <taxon>Actinomycetes</taxon>
        <taxon>Kitasatosporales</taxon>
        <taxon>Streptomycetaceae</taxon>
        <taxon>Streptomyces</taxon>
    </lineage>
</organism>
<feature type="transmembrane region" description="Helical" evidence="1">
    <location>
        <begin position="69"/>
        <end position="89"/>
    </location>
</feature>
<dbReference type="PATRIC" id="fig|477245.3.peg.1122"/>
<evidence type="ECO:0000313" key="2">
    <source>
        <dbReference type="EMBL" id="AJP00943.1"/>
    </source>
</evidence>
<sequence>MWIFLIAAAVQCAVIAAYLVVRGRRSGAGRPDRRGWPLLGEGMPYLHLLAALAGTLAGYLATRPGGDPLIRGLGGLLLPTLAAQALTGLTRSRGLPVVLAVAGGLAAGIATLP</sequence>
<protein>
    <submittedName>
        <fullName evidence="2">Uncharacterized protein</fullName>
    </submittedName>
</protein>
<evidence type="ECO:0000313" key="3">
    <source>
        <dbReference type="Proteomes" id="UP000032234"/>
    </source>
</evidence>
<feature type="transmembrane region" description="Helical" evidence="1">
    <location>
        <begin position="95"/>
        <end position="112"/>
    </location>
</feature>
<proteinExistence type="predicted"/>
<dbReference type="HOGENOM" id="CLU_2132056_0_0_11"/>
<feature type="transmembrane region" description="Helical" evidence="1">
    <location>
        <begin position="43"/>
        <end position="62"/>
    </location>
</feature>
<dbReference type="AlphaFoldDB" id="A0A0C5FTE9"/>
<keyword evidence="1" id="KW-1133">Transmembrane helix</keyword>
<dbReference type="RefSeq" id="WP_044379687.1">
    <property type="nucleotide sequence ID" value="NZ_CP010849.1"/>
</dbReference>